<dbReference type="GO" id="GO:0043565">
    <property type="term" value="F:sequence-specific DNA binding"/>
    <property type="evidence" value="ECO:0007669"/>
    <property type="project" value="InterPro"/>
</dbReference>
<sequence length="152" mass="18088">MQPQHLNDQERIHLLDLLWTSVSELSSRDEVRAFFKDLLSESEAIMLARRIKIAQLLLQGKSYEYICKTLHTSDSTIATVHNWLSGGFHGYESTIKKFEQVVIKRQQVIKSKKAEPYTYEWLKRKYPLHFLLFRLFDDYSDKRNLKIKDSKH</sequence>
<accession>A0A1F7UW41</accession>
<name>A0A1F7UW41_9BACT</name>
<dbReference type="AlphaFoldDB" id="A0A1F7UW41"/>
<evidence type="ECO:0008006" key="3">
    <source>
        <dbReference type="Google" id="ProtNLM"/>
    </source>
</evidence>
<dbReference type="PANTHER" id="PTHR40080:SF1">
    <property type="entry name" value="TRPR-LIKE PROTEIN YERC_YECD"/>
    <property type="match status" value="1"/>
</dbReference>
<dbReference type="InterPro" id="IPR000831">
    <property type="entry name" value="Trp_repress"/>
</dbReference>
<dbReference type="SUPFAM" id="SSF48295">
    <property type="entry name" value="TrpR-like"/>
    <property type="match status" value="1"/>
</dbReference>
<dbReference type="EMBL" id="MGEK01000020">
    <property type="protein sequence ID" value="OGL82500.1"/>
    <property type="molecule type" value="Genomic_DNA"/>
</dbReference>
<dbReference type="NCBIfam" id="TIGR02531">
    <property type="entry name" value="yecD_yerC"/>
    <property type="match status" value="1"/>
</dbReference>
<evidence type="ECO:0000313" key="2">
    <source>
        <dbReference type="Proteomes" id="UP000176846"/>
    </source>
</evidence>
<dbReference type="InterPro" id="IPR010921">
    <property type="entry name" value="Trp_repressor/repl_initiator"/>
</dbReference>
<dbReference type="InterPro" id="IPR038116">
    <property type="entry name" value="TrpR-like_sf"/>
</dbReference>
<dbReference type="InterPro" id="IPR013368">
    <property type="entry name" value="YecD_YerC"/>
</dbReference>
<dbReference type="Pfam" id="PF01371">
    <property type="entry name" value="Trp_repressor"/>
    <property type="match status" value="1"/>
</dbReference>
<comment type="caution">
    <text evidence="1">The sequence shown here is derived from an EMBL/GenBank/DDBJ whole genome shotgun (WGS) entry which is preliminary data.</text>
</comment>
<dbReference type="GO" id="GO:0003700">
    <property type="term" value="F:DNA-binding transcription factor activity"/>
    <property type="evidence" value="ECO:0007669"/>
    <property type="project" value="InterPro"/>
</dbReference>
<gene>
    <name evidence="1" type="ORF">A2936_02480</name>
</gene>
<reference evidence="1 2" key="1">
    <citation type="journal article" date="2016" name="Nat. Commun.">
        <title>Thousands of microbial genomes shed light on interconnected biogeochemical processes in an aquifer system.</title>
        <authorList>
            <person name="Anantharaman K."/>
            <person name="Brown C.T."/>
            <person name="Hug L.A."/>
            <person name="Sharon I."/>
            <person name="Castelle C.J."/>
            <person name="Probst A.J."/>
            <person name="Thomas B.C."/>
            <person name="Singh A."/>
            <person name="Wilkins M.J."/>
            <person name="Karaoz U."/>
            <person name="Brodie E.L."/>
            <person name="Williams K.H."/>
            <person name="Hubbard S.S."/>
            <person name="Banfield J.F."/>
        </authorList>
    </citation>
    <scope>NUCLEOTIDE SEQUENCE [LARGE SCALE GENOMIC DNA]</scope>
</reference>
<dbReference type="Proteomes" id="UP000176846">
    <property type="component" value="Unassembled WGS sequence"/>
</dbReference>
<organism evidence="1 2">
    <name type="scientific">Candidatus Uhrbacteria bacterium RIFCSPLOWO2_01_FULL_47_25</name>
    <dbReference type="NCBI Taxonomy" id="1802402"/>
    <lineage>
        <taxon>Bacteria</taxon>
        <taxon>Candidatus Uhriibacteriota</taxon>
    </lineage>
</organism>
<dbReference type="PANTHER" id="PTHR40080">
    <property type="entry name" value="LMO1763 PROTEIN"/>
    <property type="match status" value="1"/>
</dbReference>
<proteinExistence type="predicted"/>
<protein>
    <recommendedName>
        <fullName evidence="3">TrpR like protein, YerC/YecD</fullName>
    </recommendedName>
</protein>
<evidence type="ECO:0000313" key="1">
    <source>
        <dbReference type="EMBL" id="OGL82500.1"/>
    </source>
</evidence>
<dbReference type="Gene3D" id="1.10.1270.10">
    <property type="entry name" value="TrpR-like"/>
    <property type="match status" value="1"/>
</dbReference>